<evidence type="ECO:0000256" key="1">
    <source>
        <dbReference type="SAM" id="Phobius"/>
    </source>
</evidence>
<sequence>MLHQSDKDSQLGRYPLDFFILVQICRIKIFYFFFLAKLRRKLHTFNS</sequence>
<dbReference type="EMBL" id="FMMM01000016">
    <property type="protein sequence ID" value="SCQ18106.1"/>
    <property type="molecule type" value="Genomic_DNA"/>
</dbReference>
<keyword evidence="1" id="KW-0472">Membrane</keyword>
<dbReference type="Proteomes" id="UP000182057">
    <property type="component" value="Unassembled WGS sequence"/>
</dbReference>
<organism evidence="2 3">
    <name type="scientific">Tannerella forsythia</name>
    <name type="common">Bacteroides forsythus</name>
    <dbReference type="NCBI Taxonomy" id="28112"/>
    <lineage>
        <taxon>Bacteria</taxon>
        <taxon>Pseudomonadati</taxon>
        <taxon>Bacteroidota</taxon>
        <taxon>Bacteroidia</taxon>
        <taxon>Bacteroidales</taxon>
        <taxon>Tannerellaceae</taxon>
        <taxon>Tannerella</taxon>
    </lineage>
</organism>
<keyword evidence="1" id="KW-0812">Transmembrane</keyword>
<evidence type="ECO:0000313" key="2">
    <source>
        <dbReference type="EMBL" id="SCQ18106.1"/>
    </source>
</evidence>
<keyword evidence="1" id="KW-1133">Transmembrane helix</keyword>
<protein>
    <submittedName>
        <fullName evidence="2">Uncharacterized protein</fullName>
    </submittedName>
</protein>
<reference evidence="2 3" key="1">
    <citation type="submission" date="2016-09" db="EMBL/GenBank/DDBJ databases">
        <authorList>
            <person name="Capua I."/>
            <person name="De Benedictis P."/>
            <person name="Joannis T."/>
            <person name="Lombin L.H."/>
            <person name="Cattoli G."/>
        </authorList>
    </citation>
    <scope>NUCLEOTIDE SEQUENCE [LARGE SCALE GENOMIC DNA]</scope>
    <source>
        <strain evidence="2 3">UB20</strain>
    </source>
</reference>
<gene>
    <name evidence="2" type="ORF">TFUB20_00236</name>
</gene>
<feature type="transmembrane region" description="Helical" evidence="1">
    <location>
        <begin position="18"/>
        <end position="36"/>
    </location>
</feature>
<evidence type="ECO:0000313" key="3">
    <source>
        <dbReference type="Proteomes" id="UP000182057"/>
    </source>
</evidence>
<name>A0A1D3UD92_TANFO</name>
<accession>A0A1D3UD92</accession>
<dbReference type="AlphaFoldDB" id="A0A1D3UD92"/>
<proteinExistence type="predicted"/>